<evidence type="ECO:0000256" key="8">
    <source>
        <dbReference type="ARBA" id="ARBA00023136"/>
    </source>
</evidence>
<evidence type="ECO:0000256" key="9">
    <source>
        <dbReference type="PROSITE-ProRule" id="PRU00703"/>
    </source>
</evidence>
<dbReference type="InterPro" id="IPR044751">
    <property type="entry name" value="Ion_transp-like_CBS"/>
</dbReference>
<dbReference type="InterPro" id="IPR005170">
    <property type="entry name" value="Transptr-assoc_dom"/>
</dbReference>
<evidence type="ECO:0000256" key="5">
    <source>
        <dbReference type="ARBA" id="ARBA00022737"/>
    </source>
</evidence>
<dbReference type="InterPro" id="IPR016169">
    <property type="entry name" value="FAD-bd_PCMH_sub2"/>
</dbReference>
<dbReference type="AlphaFoldDB" id="A0A9Q8TYC7"/>
<dbReference type="Pfam" id="PF03741">
    <property type="entry name" value="TerC"/>
    <property type="match status" value="1"/>
</dbReference>
<keyword evidence="8 10" id="KW-0472">Membrane</keyword>
<evidence type="ECO:0000256" key="6">
    <source>
        <dbReference type="ARBA" id="ARBA00022989"/>
    </source>
</evidence>
<dbReference type="PANTHER" id="PTHR22777">
    <property type="entry name" value="HEMOLYSIN-RELATED"/>
    <property type="match status" value="1"/>
</dbReference>
<dbReference type="Gene3D" id="3.30.465.10">
    <property type="match status" value="1"/>
</dbReference>
<evidence type="ECO:0000259" key="11">
    <source>
        <dbReference type="PROSITE" id="PS51371"/>
    </source>
</evidence>
<evidence type="ECO:0000256" key="1">
    <source>
        <dbReference type="ARBA" id="ARBA00004651"/>
    </source>
</evidence>
<keyword evidence="5" id="KW-0677">Repeat</keyword>
<feature type="transmembrane region" description="Helical" evidence="10">
    <location>
        <begin position="47"/>
        <end position="69"/>
    </location>
</feature>
<name>A0A9Q8TYC7_9ENTR</name>
<dbReference type="Gene3D" id="3.10.580.10">
    <property type="entry name" value="CBS-domain"/>
    <property type="match status" value="1"/>
</dbReference>
<evidence type="ECO:0000256" key="7">
    <source>
        <dbReference type="ARBA" id="ARBA00023122"/>
    </source>
</evidence>
<sequence length="519" mass="58216">MEFLTDISMWVGLLTLVILEVVLGIDNLVFITILADKLPKKQRERACIIGLTLALIMRIALLSLISWFATLTKPLCKIADFSFSIRDLILLFGGIFLLFKATTELHQQLEHKIHNNTSRGYASFWIVVIQIVVFDAIFSLDAVITAVGTVENLIIMIMAVVIAVTLMLLLSRLLTNFINNHQTVVVLCLSFLLIIGLSLIAEGIGFYIPKGYLYVAIGFSVLIELFNQIAHCNSMKGQSTKSMRERTAEVIIRLMGNTAQRNSTTEKNYPIPSSETHFAEEERHMITGVLSLASRTLRSIMTPRNEISWLDSQKPVQELYSILMNTPHNMFPVCNGELDQLIGIVRAKDLMAAIAHGEQVETHAAENLPIVVPETLDVLNLLKELRRAKGSMVVVSNEFGIIQGLITPLDVLEAIAGEFPDEDETPEIERINNGTGWLAKGSMDLHALQQALQAHDLVHECDHVASLAGLLLSHCDRIPKEGDVLKINRWRFIIRKMIEYRIELVEIEHFTVSNEIHQQ</sequence>
<evidence type="ECO:0000256" key="3">
    <source>
        <dbReference type="ARBA" id="ARBA00022475"/>
    </source>
</evidence>
<dbReference type="SUPFAM" id="SSF54631">
    <property type="entry name" value="CBS-domain pair"/>
    <property type="match status" value="1"/>
</dbReference>
<feature type="transmembrane region" description="Helical" evidence="10">
    <location>
        <begin position="153"/>
        <end position="171"/>
    </location>
</feature>
<dbReference type="EMBL" id="CP097753">
    <property type="protein sequence ID" value="URJ28321.1"/>
    <property type="molecule type" value="Genomic_DNA"/>
</dbReference>
<dbReference type="PROSITE" id="PS51371">
    <property type="entry name" value="CBS"/>
    <property type="match status" value="2"/>
</dbReference>
<keyword evidence="4 10" id="KW-0812">Transmembrane</keyword>
<comment type="similarity">
    <text evidence="2">Belongs to the UPF0053 family.</text>
</comment>
<feature type="transmembrane region" description="Helical" evidence="10">
    <location>
        <begin position="120"/>
        <end position="147"/>
    </location>
</feature>
<dbReference type="Pfam" id="PF03471">
    <property type="entry name" value="CorC_HlyC"/>
    <property type="match status" value="1"/>
</dbReference>
<feature type="transmembrane region" description="Helical" evidence="10">
    <location>
        <begin position="183"/>
        <end position="206"/>
    </location>
</feature>
<dbReference type="Proteomes" id="UP001056209">
    <property type="component" value="Chromosome"/>
</dbReference>
<dbReference type="GO" id="GO:0005886">
    <property type="term" value="C:plasma membrane"/>
    <property type="evidence" value="ECO:0007669"/>
    <property type="project" value="UniProtKB-SubCell"/>
</dbReference>
<keyword evidence="7 9" id="KW-0129">CBS domain</keyword>
<evidence type="ECO:0000313" key="13">
    <source>
        <dbReference type="Proteomes" id="UP001056209"/>
    </source>
</evidence>
<dbReference type="PANTHER" id="PTHR22777:SF15">
    <property type="entry name" value="UPF0053 INNER MEMBRANE PROTEIN YOAE"/>
    <property type="match status" value="1"/>
</dbReference>
<dbReference type="InterPro" id="IPR005496">
    <property type="entry name" value="Integral_membrane_TerC"/>
</dbReference>
<protein>
    <submittedName>
        <fullName evidence="12">TerC family protein</fullName>
    </submittedName>
</protein>
<evidence type="ECO:0000256" key="2">
    <source>
        <dbReference type="ARBA" id="ARBA00006337"/>
    </source>
</evidence>
<accession>A0A9Q8TYC7</accession>
<feature type="domain" description="CBS" evidence="11">
    <location>
        <begin position="364"/>
        <end position="422"/>
    </location>
</feature>
<feature type="transmembrane region" description="Helical" evidence="10">
    <location>
        <begin position="81"/>
        <end position="99"/>
    </location>
</feature>
<dbReference type="FunFam" id="3.10.580.10:FF:000008">
    <property type="entry name" value="Integral membrane protein TerC"/>
    <property type="match status" value="1"/>
</dbReference>
<evidence type="ECO:0000313" key="12">
    <source>
        <dbReference type="EMBL" id="URJ28321.1"/>
    </source>
</evidence>
<gene>
    <name evidence="12" type="ORF">M9393_00965</name>
</gene>
<dbReference type="InterPro" id="IPR046342">
    <property type="entry name" value="CBS_dom_sf"/>
</dbReference>
<keyword evidence="6 10" id="KW-1133">Transmembrane helix</keyword>
<dbReference type="RefSeq" id="WP_250248757.1">
    <property type="nucleotide sequence ID" value="NZ_CP097753.1"/>
</dbReference>
<evidence type="ECO:0000256" key="4">
    <source>
        <dbReference type="ARBA" id="ARBA00022692"/>
    </source>
</evidence>
<dbReference type="SUPFAM" id="SSF56176">
    <property type="entry name" value="FAD-binding/transporter-associated domain-like"/>
    <property type="match status" value="1"/>
</dbReference>
<feature type="transmembrane region" description="Helical" evidence="10">
    <location>
        <begin position="12"/>
        <end position="35"/>
    </location>
</feature>
<dbReference type="CDD" id="cd04590">
    <property type="entry name" value="CBS_pair_CorC_HlyC_assoc"/>
    <property type="match status" value="1"/>
</dbReference>
<dbReference type="InterPro" id="IPR036318">
    <property type="entry name" value="FAD-bd_PCMH-like_sf"/>
</dbReference>
<comment type="subcellular location">
    <subcellularLocation>
        <location evidence="1">Cell membrane</location>
        <topology evidence="1">Multi-pass membrane protein</topology>
    </subcellularLocation>
</comment>
<feature type="domain" description="CBS" evidence="11">
    <location>
        <begin position="301"/>
        <end position="360"/>
    </location>
</feature>
<dbReference type="InterPro" id="IPR000644">
    <property type="entry name" value="CBS_dom"/>
</dbReference>
<dbReference type="GO" id="GO:0050660">
    <property type="term" value="F:flavin adenine dinucleotide binding"/>
    <property type="evidence" value="ECO:0007669"/>
    <property type="project" value="InterPro"/>
</dbReference>
<evidence type="ECO:0000256" key="10">
    <source>
        <dbReference type="SAM" id="Phobius"/>
    </source>
</evidence>
<keyword evidence="3" id="KW-1003">Cell membrane</keyword>
<dbReference type="SMART" id="SM01091">
    <property type="entry name" value="CorC_HlyC"/>
    <property type="match status" value="1"/>
</dbReference>
<proteinExistence type="inferred from homology"/>
<reference evidence="12" key="1">
    <citation type="submission" date="2022-05" db="EMBL/GenBank/DDBJ databases">
        <title>Impact of host demography and evolutionary history on endosymbiont molecular evolution: a test in carpenter ants (Genus Camponotus) and their Blochmannia endosymbionts.</title>
        <authorList>
            <person name="Manthey J.D."/>
            <person name="Giron J.C."/>
            <person name="Hruska J.P."/>
        </authorList>
    </citation>
    <scope>NUCLEOTIDE SEQUENCE</scope>
    <source>
        <strain evidence="12">C-039</strain>
    </source>
</reference>
<organism evidence="12 13">
    <name type="scientific">Candidatus Blochmannia vicinus</name>
    <name type="common">nom. nud.</name>
    <dbReference type="NCBI Taxonomy" id="251540"/>
    <lineage>
        <taxon>Bacteria</taxon>
        <taxon>Pseudomonadati</taxon>
        <taxon>Pseudomonadota</taxon>
        <taxon>Gammaproteobacteria</taxon>
        <taxon>Enterobacterales</taxon>
        <taxon>Enterobacteriaceae</taxon>
        <taxon>ant endosymbionts</taxon>
        <taxon>Candidatus Blochmanniella</taxon>
    </lineage>
</organism>
<dbReference type="Pfam" id="PF00571">
    <property type="entry name" value="CBS"/>
    <property type="match status" value="2"/>
</dbReference>